<feature type="transmembrane region" description="Helical" evidence="1">
    <location>
        <begin position="141"/>
        <end position="162"/>
    </location>
</feature>
<evidence type="ECO:0000313" key="2">
    <source>
        <dbReference type="EMBL" id="TWT92006.1"/>
    </source>
</evidence>
<dbReference type="EMBL" id="SJPN01000013">
    <property type="protein sequence ID" value="TWT92006.1"/>
    <property type="molecule type" value="Genomic_DNA"/>
</dbReference>
<feature type="transmembrane region" description="Helical" evidence="1">
    <location>
        <begin position="20"/>
        <end position="38"/>
    </location>
</feature>
<reference evidence="2 3" key="1">
    <citation type="submission" date="2019-02" db="EMBL/GenBank/DDBJ databases">
        <title>Deep-cultivation of Planctomycetes and their phenomic and genomic characterization uncovers novel biology.</title>
        <authorList>
            <person name="Wiegand S."/>
            <person name="Jogler M."/>
            <person name="Boedeker C."/>
            <person name="Pinto D."/>
            <person name="Vollmers J."/>
            <person name="Rivas-Marin E."/>
            <person name="Kohn T."/>
            <person name="Peeters S.H."/>
            <person name="Heuer A."/>
            <person name="Rast P."/>
            <person name="Oberbeckmann S."/>
            <person name="Bunk B."/>
            <person name="Jeske O."/>
            <person name="Meyerdierks A."/>
            <person name="Storesund J.E."/>
            <person name="Kallscheuer N."/>
            <person name="Luecker S."/>
            <person name="Lage O.M."/>
            <person name="Pohl T."/>
            <person name="Merkel B.J."/>
            <person name="Hornburger P."/>
            <person name="Mueller R.-W."/>
            <person name="Bruemmer F."/>
            <person name="Labrenz M."/>
            <person name="Spormann A.M."/>
            <person name="Op Den Camp H."/>
            <person name="Overmann J."/>
            <person name="Amann R."/>
            <person name="Jetten M.S.M."/>
            <person name="Mascher T."/>
            <person name="Medema M.H."/>
            <person name="Devos D.P."/>
            <person name="Kaster A.-K."/>
            <person name="Ovreas L."/>
            <person name="Rohde M."/>
            <person name="Galperin M.Y."/>
            <person name="Jogler C."/>
        </authorList>
    </citation>
    <scope>NUCLEOTIDE SEQUENCE [LARGE SCALE GENOMIC DNA]</scope>
    <source>
        <strain evidence="2 3">Pla52n</strain>
    </source>
</reference>
<feature type="transmembrane region" description="Helical" evidence="1">
    <location>
        <begin position="168"/>
        <end position="190"/>
    </location>
</feature>
<dbReference type="GO" id="GO:0005886">
    <property type="term" value="C:plasma membrane"/>
    <property type="evidence" value="ECO:0007669"/>
    <property type="project" value="UniProtKB-SubCell"/>
</dbReference>
<feature type="transmembrane region" description="Helical" evidence="1">
    <location>
        <begin position="472"/>
        <end position="490"/>
    </location>
</feature>
<name>A0A5C5ZXX8_9BACT</name>
<dbReference type="AlphaFoldDB" id="A0A5C5ZXX8"/>
<proteinExistence type="predicted"/>
<feature type="transmembrane region" description="Helical" evidence="1">
    <location>
        <begin position="355"/>
        <end position="375"/>
    </location>
</feature>
<keyword evidence="1" id="KW-1133">Transmembrane helix</keyword>
<gene>
    <name evidence="2" type="ORF">Pla52n_64790</name>
</gene>
<feature type="transmembrane region" description="Helical" evidence="1">
    <location>
        <begin position="240"/>
        <end position="261"/>
    </location>
</feature>
<evidence type="ECO:0000256" key="1">
    <source>
        <dbReference type="SAM" id="Phobius"/>
    </source>
</evidence>
<keyword evidence="1" id="KW-0472">Membrane</keyword>
<feature type="transmembrane region" description="Helical" evidence="1">
    <location>
        <begin position="529"/>
        <end position="550"/>
    </location>
</feature>
<accession>A0A5C5ZXX8</accession>
<dbReference type="GO" id="GO:0140359">
    <property type="term" value="F:ABC-type transporter activity"/>
    <property type="evidence" value="ECO:0007669"/>
    <property type="project" value="InterPro"/>
</dbReference>
<feature type="transmembrane region" description="Helical" evidence="1">
    <location>
        <begin position="440"/>
        <end position="463"/>
    </location>
</feature>
<dbReference type="RefSeq" id="WP_197455095.1">
    <property type="nucleotide sequence ID" value="NZ_CP151726.1"/>
</dbReference>
<dbReference type="Proteomes" id="UP000320176">
    <property type="component" value="Unassembled WGS sequence"/>
</dbReference>
<evidence type="ECO:0000313" key="3">
    <source>
        <dbReference type="Proteomes" id="UP000320176"/>
    </source>
</evidence>
<feature type="transmembrane region" description="Helical" evidence="1">
    <location>
        <begin position="324"/>
        <end position="343"/>
    </location>
</feature>
<organism evidence="2 3">
    <name type="scientific">Stieleria varia</name>
    <dbReference type="NCBI Taxonomy" id="2528005"/>
    <lineage>
        <taxon>Bacteria</taxon>
        <taxon>Pseudomonadati</taxon>
        <taxon>Planctomycetota</taxon>
        <taxon>Planctomycetia</taxon>
        <taxon>Pirellulales</taxon>
        <taxon>Pirellulaceae</taxon>
        <taxon>Stieleria</taxon>
    </lineage>
</organism>
<keyword evidence="1" id="KW-0812">Transmembrane</keyword>
<keyword evidence="3" id="KW-1185">Reference proteome</keyword>
<dbReference type="PANTHER" id="PTHR43471">
    <property type="entry name" value="ABC TRANSPORTER PERMEASE"/>
    <property type="match status" value="1"/>
</dbReference>
<feature type="transmembrane region" description="Helical" evidence="1">
    <location>
        <begin position="396"/>
        <end position="420"/>
    </location>
</feature>
<protein>
    <submittedName>
        <fullName evidence="2">ABC-2 family transporter protein</fullName>
    </submittedName>
</protein>
<dbReference type="Pfam" id="PF12679">
    <property type="entry name" value="ABC2_membrane_2"/>
    <property type="match status" value="1"/>
</dbReference>
<feature type="transmembrane region" description="Helical" evidence="1">
    <location>
        <begin position="109"/>
        <end position="129"/>
    </location>
</feature>
<comment type="caution">
    <text evidence="2">The sequence shown here is derived from an EMBL/GenBank/DDBJ whole genome shotgun (WGS) entry which is preliminary data.</text>
</comment>
<feature type="transmembrane region" description="Helical" evidence="1">
    <location>
        <begin position="58"/>
        <end position="79"/>
    </location>
</feature>
<sequence length="556" mass="59987">MINPVIQREFFGILRSPKTLFMLLALTTVFSLTVLIRWPADSAVDLSGSQSREVFRIFGYALLGGIVFLVPAFPATSVVNERNSGTLALLLNSPLSSASIYFGKISGVLLYSFLVLLCSLPASAACFALGGIDLSSELGMLYLVLTLLVIQYATLGMLVSSYAQSADAAVRVTYMAILGLFFLTLVPAAFLRGTGLWESSPVIASVGGWIRSLSPLPAVMEIMGQSDLGSSGLKTASHTMSFVICTAISCVVFAGITISRLNYRIFDRSRSQGVMTNERGLMARTVRRLVYIVDPQRRKAGIPWYLNPVMVKEFRCRKFGRSQWLLRLVSVCAVTSMVLTFMAATSATSWGVETIGGLLVLLQVILIVVLTPSLASGLISGERDGGGWELLRLTPLSAIAVVSGKLLSVLWTMSLVLLATLPGYLVMIWIEPTMWLQVNLVLICLAVTIVYALAVSAAVGCLFRSTAVSTSVAYIVVILLFLLPILVWLSRDAPFGYSTVQTALTLTPLGAALSVIGTPGFEVYNLLPAAWWVAGVVTTLMFFVLGAQVWRLTRAV</sequence>